<dbReference type="PANTHER" id="PTHR28641:SF1">
    <property type="entry name" value="MALONYL-COA DECARBOXYLASE, MITOCHONDRIAL"/>
    <property type="match status" value="1"/>
</dbReference>
<sequence>MARSGFLGDLLTNLYGRGKWSEGAIERRPIEDLCLALLSAAGEVSGLKLASAIFRRYRGMSPEEKLAFFTFLNERLDVDAAEVAGLAQAYAEARTTENFAALVRAAEPGRQELFRRLHQAPGATAELVAARVDLLGMLEEHPELKRTDMDFVHLLRSWFNRGFLRIEQIDWNTSATLLEKIVAYEAVHEIHDWDDLRRRLHPEDRRCFAFFHPTMPHEPLIFVEVALTRGVPGSIQALLEEDREVISPSGANTAVFYSISNCQKGLKGVSFGNFLIKQVVEELSLALPKLDTFVTLSPIPGLNRWLKTLPDDRRATRLLAGKATEVEAEAMAARYLLEARRPDGYPRDPVARFHLGNGAMVHDVHAGADTSENGMGQSCGLMVNYLYESGQTERRHESFTAEKKIASSRSVRAKARSEKGSGAAPTAAPPTPEPAN</sequence>
<evidence type="ECO:0000313" key="4">
    <source>
        <dbReference type="EMBL" id="SNT17519.1"/>
    </source>
</evidence>
<evidence type="ECO:0000259" key="2">
    <source>
        <dbReference type="Pfam" id="PF05292"/>
    </source>
</evidence>
<dbReference type="InterPro" id="IPR007956">
    <property type="entry name" value="Malonyl_CoA_deC_C"/>
</dbReference>
<dbReference type="Pfam" id="PF17408">
    <property type="entry name" value="MCD_N"/>
    <property type="match status" value="1"/>
</dbReference>
<dbReference type="GO" id="GO:0050080">
    <property type="term" value="F:malonyl-CoA decarboxylase activity"/>
    <property type="evidence" value="ECO:0007669"/>
    <property type="project" value="InterPro"/>
</dbReference>
<feature type="domain" description="Malonyl-CoA decarboxylase C-terminal" evidence="2">
    <location>
        <begin position="162"/>
        <end position="318"/>
    </location>
</feature>
<dbReference type="PANTHER" id="PTHR28641">
    <property type="match status" value="1"/>
</dbReference>
<protein>
    <submittedName>
        <fullName evidence="4">Malonyl-CoA decarboxylase</fullName>
    </submittedName>
</protein>
<dbReference type="InterPro" id="IPR042303">
    <property type="entry name" value="Malonyl_CoA_deC_C_sf"/>
</dbReference>
<dbReference type="Proteomes" id="UP000198426">
    <property type="component" value="Unassembled WGS sequence"/>
</dbReference>
<dbReference type="OrthoDB" id="5292736at2"/>
<dbReference type="Gene3D" id="3.40.630.150">
    <property type="entry name" value="Malonyl-CoA decarboxylase, catalytic domain"/>
    <property type="match status" value="1"/>
</dbReference>
<evidence type="ECO:0000259" key="3">
    <source>
        <dbReference type="Pfam" id="PF17408"/>
    </source>
</evidence>
<feature type="region of interest" description="Disordered" evidence="1">
    <location>
        <begin position="394"/>
        <end position="436"/>
    </location>
</feature>
<proteinExistence type="predicted"/>
<gene>
    <name evidence="4" type="ORF">SAMN05421757_107116</name>
</gene>
<keyword evidence="5" id="KW-1185">Reference proteome</keyword>
<dbReference type="RefSeq" id="WP_089234333.1">
    <property type="nucleotide sequence ID" value="NZ_FZOY01000007.1"/>
</dbReference>
<accession>A0A239KIT4</accession>
<feature type="domain" description="Malonyl-CoA decarboxylase C-terminal" evidence="2">
    <location>
        <begin position="329"/>
        <end position="388"/>
    </location>
</feature>
<dbReference type="Gene3D" id="1.20.140.90">
    <property type="entry name" value="Malonyl-CoA decarboxylase, oligemerization domain"/>
    <property type="match status" value="1"/>
</dbReference>
<evidence type="ECO:0000256" key="1">
    <source>
        <dbReference type="SAM" id="MobiDB-lite"/>
    </source>
</evidence>
<feature type="domain" description="Malonyl-CoA decarboxylase N-terminal" evidence="3">
    <location>
        <begin position="78"/>
        <end position="159"/>
    </location>
</feature>
<dbReference type="InterPro" id="IPR038917">
    <property type="entry name" value="Malonyl_CoA_deC"/>
</dbReference>
<dbReference type="EMBL" id="FZOY01000007">
    <property type="protein sequence ID" value="SNT17519.1"/>
    <property type="molecule type" value="Genomic_DNA"/>
</dbReference>
<name>A0A239KIT4_9RHOB</name>
<dbReference type="InterPro" id="IPR038351">
    <property type="entry name" value="MCD_N_sf"/>
</dbReference>
<reference evidence="4 5" key="1">
    <citation type="submission" date="2017-06" db="EMBL/GenBank/DDBJ databases">
        <authorList>
            <person name="Kim H.J."/>
            <person name="Triplett B.A."/>
        </authorList>
    </citation>
    <scope>NUCLEOTIDE SEQUENCE [LARGE SCALE GENOMIC DNA]</scope>
    <source>
        <strain evidence="4 5">DSM 29339</strain>
    </source>
</reference>
<dbReference type="GO" id="GO:0006633">
    <property type="term" value="P:fatty acid biosynthetic process"/>
    <property type="evidence" value="ECO:0007669"/>
    <property type="project" value="InterPro"/>
</dbReference>
<organism evidence="4 5">
    <name type="scientific">Tropicimonas sediminicola</name>
    <dbReference type="NCBI Taxonomy" id="1031541"/>
    <lineage>
        <taxon>Bacteria</taxon>
        <taxon>Pseudomonadati</taxon>
        <taxon>Pseudomonadota</taxon>
        <taxon>Alphaproteobacteria</taxon>
        <taxon>Rhodobacterales</taxon>
        <taxon>Roseobacteraceae</taxon>
        <taxon>Tropicimonas</taxon>
    </lineage>
</organism>
<feature type="compositionally biased region" description="Pro residues" evidence="1">
    <location>
        <begin position="427"/>
        <end position="436"/>
    </location>
</feature>
<feature type="compositionally biased region" description="Basic and acidic residues" evidence="1">
    <location>
        <begin position="394"/>
        <end position="405"/>
    </location>
</feature>
<dbReference type="AlphaFoldDB" id="A0A239KIT4"/>
<dbReference type="Pfam" id="PF05292">
    <property type="entry name" value="MCD"/>
    <property type="match status" value="2"/>
</dbReference>
<evidence type="ECO:0000313" key="5">
    <source>
        <dbReference type="Proteomes" id="UP000198426"/>
    </source>
</evidence>
<dbReference type="InterPro" id="IPR035372">
    <property type="entry name" value="MCD_N"/>
</dbReference>